<accession>A0A1T4PQW4</accession>
<gene>
    <name evidence="2" type="ORF">SAMN02745673_01956</name>
</gene>
<protein>
    <submittedName>
        <fullName evidence="2">Uncharacterized protein</fullName>
    </submittedName>
</protein>
<dbReference type="EMBL" id="FUWS01000004">
    <property type="protein sequence ID" value="SJZ94024.1"/>
    <property type="molecule type" value="Genomic_DNA"/>
</dbReference>
<evidence type="ECO:0000256" key="1">
    <source>
        <dbReference type="SAM" id="MobiDB-lite"/>
    </source>
</evidence>
<name>A0A1T4PQW4_9ACTN</name>
<feature type="region of interest" description="Disordered" evidence="1">
    <location>
        <begin position="1"/>
        <end position="33"/>
    </location>
</feature>
<dbReference type="AlphaFoldDB" id="A0A1T4PQW4"/>
<evidence type="ECO:0000313" key="3">
    <source>
        <dbReference type="Proteomes" id="UP000190637"/>
    </source>
</evidence>
<evidence type="ECO:0000313" key="2">
    <source>
        <dbReference type="EMBL" id="SJZ94024.1"/>
    </source>
</evidence>
<keyword evidence="3" id="KW-1185">Reference proteome</keyword>
<dbReference type="Proteomes" id="UP000190637">
    <property type="component" value="Unassembled WGS sequence"/>
</dbReference>
<organism evidence="2 3">
    <name type="scientific">Marinactinospora thermotolerans DSM 45154</name>
    <dbReference type="NCBI Taxonomy" id="1122192"/>
    <lineage>
        <taxon>Bacteria</taxon>
        <taxon>Bacillati</taxon>
        <taxon>Actinomycetota</taxon>
        <taxon>Actinomycetes</taxon>
        <taxon>Streptosporangiales</taxon>
        <taxon>Nocardiopsidaceae</taxon>
        <taxon>Marinactinospora</taxon>
    </lineage>
</organism>
<proteinExistence type="predicted"/>
<reference evidence="2 3" key="1">
    <citation type="submission" date="2017-02" db="EMBL/GenBank/DDBJ databases">
        <authorList>
            <person name="Peterson S.W."/>
        </authorList>
    </citation>
    <scope>NUCLEOTIDE SEQUENCE [LARGE SCALE GENOMIC DNA]</scope>
    <source>
        <strain evidence="2 3">DSM 45154</strain>
    </source>
</reference>
<feature type="compositionally biased region" description="Basic residues" evidence="1">
    <location>
        <begin position="9"/>
        <end position="18"/>
    </location>
</feature>
<sequence>MDATTRGQIIRRSRKRRGYSQSVLTGHLGRSES</sequence>